<keyword evidence="9" id="KW-0812">Transmembrane</keyword>
<dbReference type="GO" id="GO:0009765">
    <property type="term" value="P:photosynthesis, light harvesting"/>
    <property type="evidence" value="ECO:0007669"/>
    <property type="project" value="InterPro"/>
</dbReference>
<comment type="function">
    <text evidence="1">The light-harvesting complex (LHC) functions as a light receptor, it captures and delivers excitation energy to photosystems with which it is closely associated. Energy is transferred from the carotenoid and chlorophyll C (or B) to chlorophyll A and the photosynthetic reaction centers where it is used to synthesize ATP and reducing power.</text>
</comment>
<dbReference type="GO" id="GO:0009523">
    <property type="term" value="C:photosystem II"/>
    <property type="evidence" value="ECO:0007669"/>
    <property type="project" value="UniProtKB-KW"/>
</dbReference>
<feature type="binding site" evidence="16">
    <location>
        <position position="225"/>
    </location>
    <ligand>
        <name>chlorophyll a</name>
        <dbReference type="ChEBI" id="CHEBI:58416"/>
        <label>1</label>
    </ligand>
</feature>
<comment type="similarity">
    <text evidence="3">Belongs to the fucoxanthin chlorophyll protein family.</text>
</comment>
<feature type="binding site" evidence="16">
    <location>
        <position position="118"/>
    </location>
    <ligand>
        <name>chlorophyll a</name>
        <dbReference type="ChEBI" id="CHEBI:58416"/>
        <label>1</label>
    </ligand>
</feature>
<keyword evidence="18" id="KW-1185">Reference proteome</keyword>
<evidence type="ECO:0000313" key="18">
    <source>
        <dbReference type="Proteomes" id="UP000002630"/>
    </source>
</evidence>
<feature type="binding site" description="axial binding residue" evidence="16">
    <location>
        <position position="163"/>
    </location>
    <ligand>
        <name>chlorophyll b</name>
        <dbReference type="ChEBI" id="CHEBI:61721"/>
        <label>1</label>
    </ligand>
    <ligandPart>
        <name>Mg</name>
        <dbReference type="ChEBI" id="CHEBI:25107"/>
    </ligandPart>
</feature>
<dbReference type="InterPro" id="IPR001344">
    <property type="entry name" value="Chloro_AB-bd_pln"/>
</dbReference>
<keyword evidence="10" id="KW-0809">Transit peptide</keyword>
<evidence type="ECO:0000313" key="17">
    <source>
        <dbReference type="EMBL" id="CBJ32222.1"/>
    </source>
</evidence>
<dbReference type="GO" id="GO:0030076">
    <property type="term" value="C:light-harvesting complex"/>
    <property type="evidence" value="ECO:0007669"/>
    <property type="project" value="UniProtKB-KW"/>
</dbReference>
<keyword evidence="6" id="KW-0150">Chloroplast</keyword>
<feature type="binding site" evidence="16">
    <location>
        <position position="222"/>
    </location>
    <ligand>
        <name>chlorophyll a</name>
        <dbReference type="ChEBI" id="CHEBI:58416"/>
        <label>1</label>
    </ligand>
</feature>
<gene>
    <name evidence="17" type="primary">LHCP39</name>
    <name evidence="17" type="ORF">Esi_0319_0032</name>
</gene>
<dbReference type="FunFam" id="1.10.3460.10:FF:000011">
    <property type="entry name" value="Fucoxanthin chlorophyll a/c protein 8"/>
    <property type="match status" value="1"/>
</dbReference>
<evidence type="ECO:0000256" key="12">
    <source>
        <dbReference type="ARBA" id="ARBA00023078"/>
    </source>
</evidence>
<dbReference type="InterPro" id="IPR022796">
    <property type="entry name" value="Chloroa_b-bind"/>
</dbReference>
<dbReference type="InParanoid" id="D7FWY4"/>
<evidence type="ECO:0000256" key="16">
    <source>
        <dbReference type="PIRSR" id="PIRSR601344-1"/>
    </source>
</evidence>
<sequence length="260" mass="27765">MAVYETAYSYREAHTPPPPSLTPFSAHHILNLSFPAPPPHIKMKSCVVAVACVAGAQAFVAPSAFNGAAVATPAKSSSAMKMSFESEIGAQPPLGFWDPLGLLEDADQERFERLRYVEVKHGRIAMLAIAGHLTQQNTRLPGMLSNSANLSFADMPNGVAALSKIPPAGLAQIFAFIGFLELAVMKNVEGSFPGDFTLGGNPFGSSWDAMSEETQASKRAIELNNGRAAQMGILALMVHEELNNKPYVINDLLGAGYTFN</sequence>
<evidence type="ECO:0000256" key="14">
    <source>
        <dbReference type="ARBA" id="ARBA00023243"/>
    </source>
</evidence>
<feature type="binding site" evidence="16">
    <location>
        <position position="227"/>
    </location>
    <ligand>
        <name>chlorophyll a</name>
        <dbReference type="ChEBI" id="CHEBI:58416"/>
        <label>1</label>
    </ligand>
</feature>
<feature type="binding site" evidence="16">
    <location>
        <position position="97"/>
    </location>
    <ligand>
        <name>chlorophyll a</name>
        <dbReference type="ChEBI" id="CHEBI:58416"/>
        <label>1</label>
    </ligand>
</feature>
<keyword evidence="13" id="KW-0472">Membrane</keyword>
<evidence type="ECO:0000256" key="6">
    <source>
        <dbReference type="ARBA" id="ARBA00022528"/>
    </source>
</evidence>
<keyword evidence="15" id="KW-0604">Photosystem II</keyword>
<keyword evidence="7" id="KW-0602">Photosynthesis</keyword>
<keyword evidence="14" id="KW-0437">Light-harvesting polypeptide</keyword>
<evidence type="ECO:0000256" key="8">
    <source>
        <dbReference type="ARBA" id="ARBA00022640"/>
    </source>
</evidence>
<dbReference type="GO" id="GO:0009535">
    <property type="term" value="C:chloroplast thylakoid membrane"/>
    <property type="evidence" value="ECO:0007669"/>
    <property type="project" value="UniProtKB-SubCell"/>
</dbReference>
<dbReference type="eggNOG" id="ENOG502S3EU">
    <property type="taxonomic scope" value="Eukaryota"/>
</dbReference>
<dbReference type="Pfam" id="PF00504">
    <property type="entry name" value="Chloroa_b-bind"/>
    <property type="match status" value="1"/>
</dbReference>
<name>D7FWY4_ECTSI</name>
<dbReference type="GO" id="GO:0016168">
    <property type="term" value="F:chlorophyll binding"/>
    <property type="evidence" value="ECO:0007669"/>
    <property type="project" value="UniProtKB-KW"/>
</dbReference>
<keyword evidence="5 16" id="KW-0148">Chlorophyll</keyword>
<reference evidence="17 18" key="1">
    <citation type="journal article" date="2010" name="Nature">
        <title>The Ectocarpus genome and the independent evolution of multicellularity in brown algae.</title>
        <authorList>
            <person name="Cock J.M."/>
            <person name="Sterck L."/>
            <person name="Rouze P."/>
            <person name="Scornet D."/>
            <person name="Allen A.E."/>
            <person name="Amoutzias G."/>
            <person name="Anthouard V."/>
            <person name="Artiguenave F."/>
            <person name="Aury J.M."/>
            <person name="Badger J.H."/>
            <person name="Beszteri B."/>
            <person name="Billiau K."/>
            <person name="Bonnet E."/>
            <person name="Bothwell J.H."/>
            <person name="Bowler C."/>
            <person name="Boyen C."/>
            <person name="Brownlee C."/>
            <person name="Carrano C.J."/>
            <person name="Charrier B."/>
            <person name="Cho G.Y."/>
            <person name="Coelho S.M."/>
            <person name="Collen J."/>
            <person name="Corre E."/>
            <person name="Da Silva C."/>
            <person name="Delage L."/>
            <person name="Delaroque N."/>
            <person name="Dittami S.M."/>
            <person name="Doulbeau S."/>
            <person name="Elias M."/>
            <person name="Farnham G."/>
            <person name="Gachon C.M."/>
            <person name="Gschloessl B."/>
            <person name="Heesch S."/>
            <person name="Jabbari K."/>
            <person name="Jubin C."/>
            <person name="Kawai H."/>
            <person name="Kimura K."/>
            <person name="Kloareg B."/>
            <person name="Kupper F.C."/>
            <person name="Lang D."/>
            <person name="Le Bail A."/>
            <person name="Leblanc C."/>
            <person name="Lerouge P."/>
            <person name="Lohr M."/>
            <person name="Lopez P.J."/>
            <person name="Martens C."/>
            <person name="Maumus F."/>
            <person name="Michel G."/>
            <person name="Miranda-Saavedra D."/>
            <person name="Morales J."/>
            <person name="Moreau H."/>
            <person name="Motomura T."/>
            <person name="Nagasato C."/>
            <person name="Napoli C.A."/>
            <person name="Nelson D.R."/>
            <person name="Nyvall-Collen P."/>
            <person name="Peters A.F."/>
            <person name="Pommier C."/>
            <person name="Potin P."/>
            <person name="Poulain J."/>
            <person name="Quesneville H."/>
            <person name="Read B."/>
            <person name="Rensing S.A."/>
            <person name="Ritter A."/>
            <person name="Rousvoal S."/>
            <person name="Samanta M."/>
            <person name="Samson G."/>
            <person name="Schroeder D.C."/>
            <person name="Segurens B."/>
            <person name="Strittmatter M."/>
            <person name="Tonon T."/>
            <person name="Tregear J.W."/>
            <person name="Valentin K."/>
            <person name="von Dassow P."/>
            <person name="Yamagishi T."/>
            <person name="Van de Peer Y."/>
            <person name="Wincker P."/>
        </authorList>
    </citation>
    <scope>NUCLEOTIDE SEQUENCE [LARGE SCALE GENOMIC DNA]</scope>
    <source>
        <strain evidence="18">Ec32 / CCAP1310/4</strain>
    </source>
</reference>
<evidence type="ECO:0000256" key="9">
    <source>
        <dbReference type="ARBA" id="ARBA00022692"/>
    </source>
</evidence>
<organism evidence="17 18">
    <name type="scientific">Ectocarpus siliculosus</name>
    <name type="common">Brown alga</name>
    <name type="synonym">Conferva siliculosa</name>
    <dbReference type="NCBI Taxonomy" id="2880"/>
    <lineage>
        <taxon>Eukaryota</taxon>
        <taxon>Sar</taxon>
        <taxon>Stramenopiles</taxon>
        <taxon>Ochrophyta</taxon>
        <taxon>PX clade</taxon>
        <taxon>Phaeophyceae</taxon>
        <taxon>Ectocarpales</taxon>
        <taxon>Ectocarpaceae</taxon>
        <taxon>Ectocarpus</taxon>
    </lineage>
</organism>
<evidence type="ECO:0000256" key="10">
    <source>
        <dbReference type="ARBA" id="ARBA00022946"/>
    </source>
</evidence>
<proteinExistence type="inferred from homology"/>
<feature type="binding site" description="axial binding residue" evidence="16">
    <location>
        <position position="159"/>
    </location>
    <ligand>
        <name>chlorophyll b</name>
        <dbReference type="ChEBI" id="CHEBI:61721"/>
        <label>1</label>
    </ligand>
    <ligandPart>
        <name>Mg</name>
        <dbReference type="ChEBI" id="CHEBI:25107"/>
    </ligandPart>
</feature>
<accession>D7FWY4</accession>
<evidence type="ECO:0000256" key="13">
    <source>
        <dbReference type="ARBA" id="ARBA00023136"/>
    </source>
</evidence>
<dbReference type="OrthoDB" id="405870at2759"/>
<evidence type="ECO:0000256" key="4">
    <source>
        <dbReference type="ARBA" id="ARBA00011623"/>
    </source>
</evidence>
<feature type="binding site" description="axial binding residue" evidence="16">
    <location>
        <position position="123"/>
    </location>
    <ligand>
        <name>chlorophyll b</name>
        <dbReference type="ChEBI" id="CHEBI:61721"/>
        <label>1</label>
    </ligand>
    <ligandPart>
        <name>Mg</name>
        <dbReference type="ChEBI" id="CHEBI:25107"/>
    </ligandPart>
</feature>
<evidence type="ECO:0000256" key="7">
    <source>
        <dbReference type="ARBA" id="ARBA00022531"/>
    </source>
</evidence>
<dbReference type="Gene3D" id="1.10.3460.10">
    <property type="entry name" value="Chlorophyll a/b binding protein domain"/>
    <property type="match status" value="1"/>
</dbReference>
<feature type="binding site" description="axial binding residue" evidence="16">
    <location>
        <position position="181"/>
    </location>
    <ligand>
        <name>chlorophyll b</name>
        <dbReference type="ChEBI" id="CHEBI:61721"/>
        <label>1</label>
    </ligand>
    <ligandPart>
        <name>Mg</name>
        <dbReference type="ChEBI" id="CHEBI:25107"/>
    </ligandPart>
</feature>
<evidence type="ECO:0000256" key="5">
    <source>
        <dbReference type="ARBA" id="ARBA00022494"/>
    </source>
</evidence>
<keyword evidence="11" id="KW-0157">Chromophore</keyword>
<evidence type="ECO:0000256" key="15">
    <source>
        <dbReference type="ARBA" id="ARBA00023276"/>
    </source>
</evidence>
<comment type="subcellular location">
    <subcellularLocation>
        <location evidence="2">Plastid</location>
        <location evidence="2">Chloroplast thylakoid membrane</location>
    </subcellularLocation>
</comment>
<comment type="subunit">
    <text evidence="4">The LHC complex of chromophytic algae is composed of fucoxanthin, chlorophyll A and C bound non-covalently by fucoxanthin chlorophyll proteins (FCPs). The ratio of pigments in this LHC is; fucoxanthin: chlorophyll C: chlorophyll A; (0.6-1): (0.1-0.3): (1).</text>
</comment>
<feature type="binding site" evidence="16">
    <location>
        <position position="121"/>
    </location>
    <ligand>
        <name>chlorophyll a</name>
        <dbReference type="ChEBI" id="CHEBI:58416"/>
        <label>1</label>
    </ligand>
</feature>
<evidence type="ECO:0000256" key="2">
    <source>
        <dbReference type="ARBA" id="ARBA00004334"/>
    </source>
</evidence>
<dbReference type="AlphaFoldDB" id="D7FWY4"/>
<dbReference type="PANTHER" id="PTHR21649">
    <property type="entry name" value="CHLOROPHYLL A/B BINDING PROTEIN"/>
    <property type="match status" value="1"/>
</dbReference>
<dbReference type="EMBL" id="FN649760">
    <property type="protein sequence ID" value="CBJ32222.1"/>
    <property type="molecule type" value="Genomic_DNA"/>
</dbReference>
<keyword evidence="8" id="KW-0934">Plastid</keyword>
<protein>
    <submittedName>
        <fullName evidence="17">Light harvesting complex protein</fullName>
    </submittedName>
</protein>
<dbReference type="SUPFAM" id="SSF103511">
    <property type="entry name" value="Chlorophyll a-b binding protein"/>
    <property type="match status" value="1"/>
</dbReference>
<dbReference type="Proteomes" id="UP000002630">
    <property type="component" value="Unassembled WGS sequence"/>
</dbReference>
<keyword evidence="12" id="KW-0793">Thylakoid</keyword>
<evidence type="ECO:0000256" key="1">
    <source>
        <dbReference type="ARBA" id="ARBA00004022"/>
    </source>
</evidence>
<evidence type="ECO:0000256" key="3">
    <source>
        <dbReference type="ARBA" id="ARBA00005933"/>
    </source>
</evidence>
<evidence type="ECO:0000256" key="11">
    <source>
        <dbReference type="ARBA" id="ARBA00022991"/>
    </source>
</evidence>